<reference evidence="3" key="2">
    <citation type="submission" date="2023-05" db="EMBL/GenBank/DDBJ databases">
        <authorList>
            <person name="Schelkunov M.I."/>
        </authorList>
    </citation>
    <scope>NUCLEOTIDE SEQUENCE</scope>
    <source>
        <strain evidence="3">Hsosn_3</strain>
        <tissue evidence="3">Leaf</tissue>
    </source>
</reference>
<dbReference type="Pfam" id="PF07714">
    <property type="entry name" value="PK_Tyr_Ser-Thr"/>
    <property type="match status" value="1"/>
</dbReference>
<dbReference type="InterPro" id="IPR051824">
    <property type="entry name" value="LRR_Rcpt-Like_S/T_Kinase"/>
</dbReference>
<dbReference type="PANTHER" id="PTHR48006:SF66">
    <property type="entry name" value="PROTEIN KINASE DOMAIN-CONTAINING PROTEIN"/>
    <property type="match status" value="1"/>
</dbReference>
<evidence type="ECO:0000313" key="3">
    <source>
        <dbReference type="EMBL" id="KAK1378359.1"/>
    </source>
</evidence>
<reference evidence="3" key="1">
    <citation type="submission" date="2023-02" db="EMBL/GenBank/DDBJ databases">
        <title>Genome of toxic invasive species Heracleum sosnowskyi carries increased number of genes despite the absence of recent whole-genome duplications.</title>
        <authorList>
            <person name="Schelkunov M."/>
            <person name="Shtratnikova V."/>
            <person name="Makarenko M."/>
            <person name="Klepikova A."/>
            <person name="Omelchenko D."/>
            <person name="Novikova G."/>
            <person name="Obukhova E."/>
            <person name="Bogdanov V."/>
            <person name="Penin A."/>
            <person name="Logacheva M."/>
        </authorList>
    </citation>
    <scope>NUCLEOTIDE SEQUENCE</scope>
    <source>
        <strain evidence="3">Hsosn_3</strain>
        <tissue evidence="3">Leaf</tissue>
    </source>
</reference>
<name>A0AAD8I4N5_9APIA</name>
<dbReference type="SUPFAM" id="SSF56112">
    <property type="entry name" value="Protein kinase-like (PK-like)"/>
    <property type="match status" value="1"/>
</dbReference>
<accession>A0AAD8I4N5</accession>
<dbReference type="PROSITE" id="PS50011">
    <property type="entry name" value="PROTEIN_KINASE_DOM"/>
    <property type="match status" value="1"/>
</dbReference>
<comment type="caution">
    <text evidence="3">The sequence shown here is derived from an EMBL/GenBank/DDBJ whole genome shotgun (WGS) entry which is preliminary data.</text>
</comment>
<evidence type="ECO:0000256" key="1">
    <source>
        <dbReference type="ARBA" id="ARBA00004479"/>
    </source>
</evidence>
<dbReference type="InterPro" id="IPR000719">
    <property type="entry name" value="Prot_kinase_dom"/>
</dbReference>
<dbReference type="GO" id="GO:0004672">
    <property type="term" value="F:protein kinase activity"/>
    <property type="evidence" value="ECO:0007669"/>
    <property type="project" value="InterPro"/>
</dbReference>
<protein>
    <recommendedName>
        <fullName evidence="2">Protein kinase domain-containing protein</fullName>
    </recommendedName>
</protein>
<evidence type="ECO:0000313" key="4">
    <source>
        <dbReference type="Proteomes" id="UP001237642"/>
    </source>
</evidence>
<dbReference type="Gene3D" id="1.10.510.10">
    <property type="entry name" value="Transferase(Phosphotransferase) domain 1"/>
    <property type="match status" value="2"/>
</dbReference>
<sequence>MILLYMSLVCISIRRKEMTKAYHTVRSMFKIILVFVILAGLKQGFAKAQIRSLPPEEVSALHEIANQLGKKDWNFSVNPCDENDPNISNWNNSVICNCSYPGGICHVESMFLTGQDLDGVLPKSLAKLPYIKQIDFTRNYLHGTIPREWVSTKLEYLSVAVNGLSGPIPGVLLDGTIIAVKQLSSKSNQGSREFVNEIGMISGLRHPNLVRLHGCCTERKQLLLVYEFMENNSLARALFGPEKSRLDLDWATRQNICIDKDLEPKISDFGLAKLDDEENTHISTRVAGTIGYMAPEYALWGYLTDKADVYSFGIVALEIVAGKNNMKHRPNQNFGNQSEMDPVEQNRLLLEMDFGGEDDMNLVQCPLYE</sequence>
<dbReference type="GO" id="GO:0005524">
    <property type="term" value="F:ATP binding"/>
    <property type="evidence" value="ECO:0007669"/>
    <property type="project" value="InterPro"/>
</dbReference>
<dbReference type="GO" id="GO:0016020">
    <property type="term" value="C:membrane"/>
    <property type="evidence" value="ECO:0007669"/>
    <property type="project" value="UniProtKB-SubCell"/>
</dbReference>
<dbReference type="EMBL" id="JAUIZM010000006">
    <property type="protein sequence ID" value="KAK1378359.1"/>
    <property type="molecule type" value="Genomic_DNA"/>
</dbReference>
<dbReference type="Proteomes" id="UP001237642">
    <property type="component" value="Unassembled WGS sequence"/>
</dbReference>
<dbReference type="InterPro" id="IPR011009">
    <property type="entry name" value="Kinase-like_dom_sf"/>
</dbReference>
<dbReference type="InterPro" id="IPR032675">
    <property type="entry name" value="LRR_dom_sf"/>
</dbReference>
<comment type="subcellular location">
    <subcellularLocation>
        <location evidence="1">Membrane</location>
        <topology evidence="1">Single-pass type I membrane protein</topology>
    </subcellularLocation>
</comment>
<organism evidence="3 4">
    <name type="scientific">Heracleum sosnowskyi</name>
    <dbReference type="NCBI Taxonomy" id="360622"/>
    <lineage>
        <taxon>Eukaryota</taxon>
        <taxon>Viridiplantae</taxon>
        <taxon>Streptophyta</taxon>
        <taxon>Embryophyta</taxon>
        <taxon>Tracheophyta</taxon>
        <taxon>Spermatophyta</taxon>
        <taxon>Magnoliopsida</taxon>
        <taxon>eudicotyledons</taxon>
        <taxon>Gunneridae</taxon>
        <taxon>Pentapetalae</taxon>
        <taxon>asterids</taxon>
        <taxon>campanulids</taxon>
        <taxon>Apiales</taxon>
        <taxon>Apiaceae</taxon>
        <taxon>Apioideae</taxon>
        <taxon>apioid superclade</taxon>
        <taxon>Tordylieae</taxon>
        <taxon>Tordyliinae</taxon>
        <taxon>Heracleum</taxon>
    </lineage>
</organism>
<dbReference type="SUPFAM" id="SSF52058">
    <property type="entry name" value="L domain-like"/>
    <property type="match status" value="1"/>
</dbReference>
<dbReference type="AlphaFoldDB" id="A0AAD8I4N5"/>
<keyword evidence="4" id="KW-1185">Reference proteome</keyword>
<feature type="domain" description="Protein kinase" evidence="2">
    <location>
        <begin position="154"/>
        <end position="369"/>
    </location>
</feature>
<dbReference type="Pfam" id="PF00069">
    <property type="entry name" value="Pkinase"/>
    <property type="match status" value="1"/>
</dbReference>
<proteinExistence type="predicted"/>
<evidence type="ECO:0000259" key="2">
    <source>
        <dbReference type="PROSITE" id="PS50011"/>
    </source>
</evidence>
<gene>
    <name evidence="3" type="ORF">POM88_025103</name>
</gene>
<dbReference type="PANTHER" id="PTHR48006">
    <property type="entry name" value="LEUCINE-RICH REPEAT-CONTAINING PROTEIN DDB_G0281931-RELATED"/>
    <property type="match status" value="1"/>
</dbReference>
<dbReference type="Gene3D" id="3.80.10.10">
    <property type="entry name" value="Ribonuclease Inhibitor"/>
    <property type="match status" value="1"/>
</dbReference>
<dbReference type="InterPro" id="IPR001245">
    <property type="entry name" value="Ser-Thr/Tyr_kinase_cat_dom"/>
</dbReference>